<reference evidence="4" key="1">
    <citation type="submission" date="2020-06" db="EMBL/GenBank/DDBJ databases">
        <title>Draft genome of Bugula neritina, a colonial animal packing powerful symbionts and potential medicines.</title>
        <authorList>
            <person name="Rayko M."/>
        </authorList>
    </citation>
    <scope>NUCLEOTIDE SEQUENCE [LARGE SCALE GENOMIC DNA]</scope>
    <source>
        <strain evidence="4">Kwan_BN1</strain>
    </source>
</reference>
<comment type="caution">
    <text evidence="4">The sequence shown here is derived from an EMBL/GenBank/DDBJ whole genome shotgun (WGS) entry which is preliminary data.</text>
</comment>
<dbReference type="Proteomes" id="UP000593567">
    <property type="component" value="Unassembled WGS sequence"/>
</dbReference>
<evidence type="ECO:0000256" key="1">
    <source>
        <dbReference type="ARBA" id="ARBA00007319"/>
    </source>
</evidence>
<evidence type="ECO:0000313" key="4">
    <source>
        <dbReference type="EMBL" id="KAF6018411.1"/>
    </source>
</evidence>
<proteinExistence type="inferred from homology"/>
<accession>A0A7J7IYC0</accession>
<feature type="domain" description="Peptidase M24" evidence="3">
    <location>
        <begin position="20"/>
        <end position="198"/>
    </location>
</feature>
<evidence type="ECO:0000313" key="5">
    <source>
        <dbReference type="Proteomes" id="UP000593567"/>
    </source>
</evidence>
<dbReference type="OrthoDB" id="5876363at2759"/>
<dbReference type="Gene3D" id="3.90.230.10">
    <property type="entry name" value="Creatinase/methionine aminopeptidase superfamily"/>
    <property type="match status" value="1"/>
</dbReference>
<dbReference type="AlphaFoldDB" id="A0A7J7IYC0"/>
<evidence type="ECO:0000256" key="2">
    <source>
        <dbReference type="SAM" id="MobiDB-lite"/>
    </source>
</evidence>
<dbReference type="InterPro" id="IPR036005">
    <property type="entry name" value="Creatinase/aminopeptidase-like"/>
</dbReference>
<feature type="compositionally biased region" description="Low complexity" evidence="2">
    <location>
        <begin position="327"/>
        <end position="338"/>
    </location>
</feature>
<gene>
    <name evidence="4" type="ORF">EB796_023267</name>
</gene>
<evidence type="ECO:0000259" key="3">
    <source>
        <dbReference type="Pfam" id="PF00557"/>
    </source>
</evidence>
<sequence>MADREEEEQTIAEDVVVTKYKMVAEIVNNLVKELADKCVPGAKVLELCMYGDLKLNEGTSKIYRKDKEIKKGIAFPTCISVNNCVCHYSPLKNDADIVLKDGDLVKIDLGAHLDGFPAVVAHSLVVGAAASNKVSGRNADVILAAHFAAEAALRLLKGGNDNYMVTDTIQKVVEEYGCKPVEGMLSHQLQQHKIDGEKAIILNPTDTQRKEHPKCEFDVHEVYALDILVSSGEGKAKEKDTRTTVYKRKADLIYQLKMKASRGEVVAQIKFTVLMMPNGPMKITGVPLDLSIYESEHQIENEELKALLAQPVNSKSSRRRNKKKAGEAQAEVAAAAEA</sequence>
<comment type="similarity">
    <text evidence="1">Belongs to the peptidase M24 family.</text>
</comment>
<dbReference type="PANTHER" id="PTHR10804">
    <property type="entry name" value="PROTEASE FAMILY M24 METHIONYL AMINOPEPTIDASE, AMINOPEPTIDASE P"/>
    <property type="match status" value="1"/>
</dbReference>
<dbReference type="InterPro" id="IPR000994">
    <property type="entry name" value="Pept_M24"/>
</dbReference>
<dbReference type="InterPro" id="IPR047113">
    <property type="entry name" value="PA2G4/ARX1"/>
</dbReference>
<keyword evidence="5" id="KW-1185">Reference proteome</keyword>
<dbReference type="PANTHER" id="PTHR10804:SF11">
    <property type="entry name" value="PROLIFERATION-ASSOCIATED PROTEIN 2G4"/>
    <property type="match status" value="1"/>
</dbReference>
<name>A0A7J7IYC0_BUGNE</name>
<dbReference type="FunFam" id="3.90.230.10:FF:000013">
    <property type="entry name" value="DNA-binding protein, 42 kDa"/>
    <property type="match status" value="1"/>
</dbReference>
<feature type="region of interest" description="Disordered" evidence="2">
    <location>
        <begin position="310"/>
        <end position="338"/>
    </location>
</feature>
<organism evidence="4 5">
    <name type="scientific">Bugula neritina</name>
    <name type="common">Brown bryozoan</name>
    <name type="synonym">Sertularia neritina</name>
    <dbReference type="NCBI Taxonomy" id="10212"/>
    <lineage>
        <taxon>Eukaryota</taxon>
        <taxon>Metazoa</taxon>
        <taxon>Spiralia</taxon>
        <taxon>Lophotrochozoa</taxon>
        <taxon>Bryozoa</taxon>
        <taxon>Gymnolaemata</taxon>
        <taxon>Cheilostomatida</taxon>
        <taxon>Flustrina</taxon>
        <taxon>Buguloidea</taxon>
        <taxon>Bugulidae</taxon>
        <taxon>Bugula</taxon>
    </lineage>
</organism>
<protein>
    <submittedName>
        <fullName evidence="4">PA2G4</fullName>
    </submittedName>
</protein>
<dbReference type="Pfam" id="PF00557">
    <property type="entry name" value="Peptidase_M24"/>
    <property type="match status" value="1"/>
</dbReference>
<dbReference type="SUPFAM" id="SSF55920">
    <property type="entry name" value="Creatinase/aminopeptidase"/>
    <property type="match status" value="1"/>
</dbReference>
<dbReference type="EMBL" id="VXIV02003311">
    <property type="protein sequence ID" value="KAF6018411.1"/>
    <property type="molecule type" value="Genomic_DNA"/>
</dbReference>
<dbReference type="CDD" id="cd01089">
    <property type="entry name" value="PA2G4-like"/>
    <property type="match status" value="1"/>
</dbReference>